<dbReference type="EMBL" id="CP058322">
    <property type="protein sequence ID" value="QLD24083.1"/>
    <property type="molecule type" value="Genomic_DNA"/>
</dbReference>
<dbReference type="Proteomes" id="UP000509335">
    <property type="component" value="Chromosome"/>
</dbReference>
<gene>
    <name evidence="1" type="ORF">HXZ27_07525</name>
</gene>
<organism evidence="1 2">
    <name type="scientific">Micromonospora carbonacea</name>
    <dbReference type="NCBI Taxonomy" id="47853"/>
    <lineage>
        <taxon>Bacteria</taxon>
        <taxon>Bacillati</taxon>
        <taxon>Actinomycetota</taxon>
        <taxon>Actinomycetes</taxon>
        <taxon>Micromonosporales</taxon>
        <taxon>Micromonosporaceae</taxon>
        <taxon>Micromonospora</taxon>
    </lineage>
</organism>
<evidence type="ECO:0000313" key="2">
    <source>
        <dbReference type="Proteomes" id="UP000509335"/>
    </source>
</evidence>
<reference evidence="1 2" key="1">
    <citation type="submission" date="2020-07" db="EMBL/GenBank/DDBJ databases">
        <title>A bifunctional nitrone conjugated secondary metabolite targeting the ribosome.</title>
        <authorList>
            <person name="Limbrick E.M."/>
            <person name="Graf M."/>
            <person name="Derewacz D.K."/>
            <person name="Nguyen F."/>
            <person name="Spraggins J.M."/>
            <person name="Wieland M."/>
            <person name="Ynigez-Gutierrez A.E."/>
            <person name="Reisman B.J."/>
            <person name="Zinshteyn B."/>
            <person name="McCulloch K."/>
            <person name="Iverson T.M."/>
            <person name="Green R."/>
            <person name="Wilson D.N."/>
            <person name="Bachmann B.O."/>
        </authorList>
    </citation>
    <scope>NUCLEOTIDE SEQUENCE [LARGE SCALE GENOMIC DNA]</scope>
    <source>
        <strain evidence="2">aurantiaca</strain>
    </source>
</reference>
<dbReference type="AlphaFoldDB" id="A0A7H8XGD0"/>
<dbReference type="KEGG" id="mcab:HXZ27_07525"/>
<dbReference type="Pfam" id="PF14103">
    <property type="entry name" value="DUF4276"/>
    <property type="match status" value="1"/>
</dbReference>
<evidence type="ECO:0000313" key="1">
    <source>
        <dbReference type="EMBL" id="QLD24083.1"/>
    </source>
</evidence>
<proteinExistence type="predicted"/>
<sequence>MRYLTSALVSEGVTDDQFLPRLLARALTELCQTEFEDAVEVADVQPLRDRKGPCSTADVIRLVEQNRASFSLVFFHHDHGANADRVVAEWLNPLRQMWGERAEQLIAVVPVRETEAWLLTDGDALRSALGVRWTDREMGLPTQPRRVERIADPKKLLNDIMGRVSRSTTDHFGQLGELVSLAKLDDVPAYRQWWSDTRDALARLGYRPA</sequence>
<dbReference type="InterPro" id="IPR025455">
    <property type="entry name" value="DUF4276"/>
</dbReference>
<name>A0A7H8XGD0_9ACTN</name>
<accession>A0A7H8XGD0</accession>
<protein>
    <submittedName>
        <fullName evidence="1">DUF4276 family protein</fullName>
    </submittedName>
</protein>